<evidence type="ECO:0000313" key="1">
    <source>
        <dbReference type="EMBL" id="MCI62486.1"/>
    </source>
</evidence>
<feature type="non-terminal residue" evidence="1">
    <location>
        <position position="1"/>
    </location>
</feature>
<accession>A0A392TQU8</accession>
<sequence length="42" mass="4654">SRQFNSGGIHLPDTLSAMLTRVFMMKLKRRDGGGVHVIIKEG</sequence>
<name>A0A392TQU8_9FABA</name>
<dbReference type="AlphaFoldDB" id="A0A392TQU8"/>
<reference evidence="1 2" key="1">
    <citation type="journal article" date="2018" name="Front. Plant Sci.">
        <title>Red Clover (Trifolium pratense) and Zigzag Clover (T. medium) - A Picture of Genomic Similarities and Differences.</title>
        <authorList>
            <person name="Dluhosova J."/>
            <person name="Istvanek J."/>
            <person name="Nedelnik J."/>
            <person name="Repkova J."/>
        </authorList>
    </citation>
    <scope>NUCLEOTIDE SEQUENCE [LARGE SCALE GENOMIC DNA]</scope>
    <source>
        <strain evidence="2">cv. 10/8</strain>
        <tissue evidence="1">Leaf</tissue>
    </source>
</reference>
<dbReference type="Proteomes" id="UP000265520">
    <property type="component" value="Unassembled WGS sequence"/>
</dbReference>
<dbReference type="EMBL" id="LXQA010619846">
    <property type="protein sequence ID" value="MCI62486.1"/>
    <property type="molecule type" value="Genomic_DNA"/>
</dbReference>
<evidence type="ECO:0000313" key="2">
    <source>
        <dbReference type="Proteomes" id="UP000265520"/>
    </source>
</evidence>
<comment type="caution">
    <text evidence="1">The sequence shown here is derived from an EMBL/GenBank/DDBJ whole genome shotgun (WGS) entry which is preliminary data.</text>
</comment>
<keyword evidence="2" id="KW-1185">Reference proteome</keyword>
<protein>
    <submittedName>
        <fullName evidence="1">Uncharacterized protein</fullName>
    </submittedName>
</protein>
<proteinExistence type="predicted"/>
<organism evidence="1 2">
    <name type="scientific">Trifolium medium</name>
    <dbReference type="NCBI Taxonomy" id="97028"/>
    <lineage>
        <taxon>Eukaryota</taxon>
        <taxon>Viridiplantae</taxon>
        <taxon>Streptophyta</taxon>
        <taxon>Embryophyta</taxon>
        <taxon>Tracheophyta</taxon>
        <taxon>Spermatophyta</taxon>
        <taxon>Magnoliopsida</taxon>
        <taxon>eudicotyledons</taxon>
        <taxon>Gunneridae</taxon>
        <taxon>Pentapetalae</taxon>
        <taxon>rosids</taxon>
        <taxon>fabids</taxon>
        <taxon>Fabales</taxon>
        <taxon>Fabaceae</taxon>
        <taxon>Papilionoideae</taxon>
        <taxon>50 kb inversion clade</taxon>
        <taxon>NPAAA clade</taxon>
        <taxon>Hologalegina</taxon>
        <taxon>IRL clade</taxon>
        <taxon>Trifolieae</taxon>
        <taxon>Trifolium</taxon>
    </lineage>
</organism>